<gene>
    <name evidence="1" type="ORF">M0696_17445</name>
</gene>
<keyword evidence="2" id="KW-1185">Reference proteome</keyword>
<sequence>MNELCADLDVSQTLIHLNNSSIAGLLQSKYEAAKKRNLSFHIEVKHLMPKTSMQNYELIQVIGNLLDNAFDAEFEATKNQDSIVPQVSVRISQLLNSFLVISVHNEHSVIPKHKHSLIFKEGYSTKYKHTGLGLASIKKVIDKAQGRLEVNSSEKNGTTFSIFIPIITDKIIEKEGGQVG</sequence>
<organism evidence="1 2">
    <name type="scientific">Bacillus rugosus</name>
    <dbReference type="NCBI Taxonomy" id="2715209"/>
    <lineage>
        <taxon>Bacteria</taxon>
        <taxon>Bacillati</taxon>
        <taxon>Bacillota</taxon>
        <taxon>Bacilli</taxon>
        <taxon>Bacillales</taxon>
        <taxon>Bacillaceae</taxon>
        <taxon>Bacillus</taxon>
    </lineage>
</organism>
<dbReference type="Proteomes" id="UP000830837">
    <property type="component" value="Chromosome"/>
</dbReference>
<accession>A0ACD3ZX90</accession>
<protein>
    <submittedName>
        <fullName evidence="1">ATP-binding protein</fullName>
    </submittedName>
</protein>
<dbReference type="EMBL" id="CP096590">
    <property type="protein sequence ID" value="UPV78569.1"/>
    <property type="molecule type" value="Genomic_DNA"/>
</dbReference>
<reference evidence="1" key="1">
    <citation type="submission" date="2022-04" db="EMBL/GenBank/DDBJ databases">
        <title>Complete genome of Bacillus.</title>
        <authorList>
            <person name="Kong X."/>
            <person name="Hou M."/>
        </authorList>
    </citation>
    <scope>NUCLEOTIDE SEQUENCE</scope>
    <source>
        <strain evidence="1">A78.1</strain>
    </source>
</reference>
<keyword evidence="1" id="KW-0547">Nucleotide-binding</keyword>
<name>A0ACD3ZX90_9BACI</name>
<evidence type="ECO:0000313" key="1">
    <source>
        <dbReference type="EMBL" id="UPV78569.1"/>
    </source>
</evidence>
<evidence type="ECO:0000313" key="2">
    <source>
        <dbReference type="Proteomes" id="UP000830837"/>
    </source>
</evidence>
<proteinExistence type="predicted"/>
<keyword evidence="1" id="KW-0067">ATP-binding</keyword>